<gene>
    <name evidence="2" type="ORF">NITLEN_60121</name>
</gene>
<accession>A0A330LAM5</accession>
<feature type="compositionally biased region" description="Polar residues" evidence="1">
    <location>
        <begin position="1"/>
        <end position="10"/>
    </location>
</feature>
<feature type="compositionally biased region" description="Basic and acidic residues" evidence="1">
    <location>
        <begin position="11"/>
        <end position="24"/>
    </location>
</feature>
<dbReference type="AlphaFoldDB" id="A0A330LAM5"/>
<dbReference type="Proteomes" id="UP000248168">
    <property type="component" value="Unassembled WGS sequence"/>
</dbReference>
<dbReference type="InParanoid" id="A0A330LAM5"/>
<feature type="region of interest" description="Disordered" evidence="1">
    <location>
        <begin position="1"/>
        <end position="24"/>
    </location>
</feature>
<name>A0A330LAM5_9BACT</name>
<proteinExistence type="predicted"/>
<evidence type="ECO:0000313" key="3">
    <source>
        <dbReference type="Proteomes" id="UP000248168"/>
    </source>
</evidence>
<sequence>MVGMVSSSSVLHDEPAAQHAHPAGEHEIACLCRRQLDRGLSEGGQALVDPKIWKDDLFRAT</sequence>
<organism evidence="2 3">
    <name type="scientific">Nitrospira lenta</name>
    <dbReference type="NCBI Taxonomy" id="1436998"/>
    <lineage>
        <taxon>Bacteria</taxon>
        <taxon>Pseudomonadati</taxon>
        <taxon>Nitrospirota</taxon>
        <taxon>Nitrospiria</taxon>
        <taxon>Nitrospirales</taxon>
        <taxon>Nitrospiraceae</taxon>
        <taxon>Nitrospira</taxon>
    </lineage>
</organism>
<dbReference type="EMBL" id="OUNR01000019">
    <property type="protein sequence ID" value="SPP66318.1"/>
    <property type="molecule type" value="Genomic_DNA"/>
</dbReference>
<evidence type="ECO:0000256" key="1">
    <source>
        <dbReference type="SAM" id="MobiDB-lite"/>
    </source>
</evidence>
<protein>
    <submittedName>
        <fullName evidence="2">Uncharacterized protein</fullName>
    </submittedName>
</protein>
<reference evidence="3" key="1">
    <citation type="submission" date="2018-04" db="EMBL/GenBank/DDBJ databases">
        <authorList>
            <person name="Lucker S."/>
            <person name="Sakoula D."/>
        </authorList>
    </citation>
    <scope>NUCLEOTIDE SEQUENCE [LARGE SCALE GENOMIC DNA]</scope>
</reference>
<evidence type="ECO:0000313" key="2">
    <source>
        <dbReference type="EMBL" id="SPP66318.1"/>
    </source>
</evidence>
<keyword evidence="3" id="KW-1185">Reference proteome</keyword>